<gene>
    <name evidence="3" type="ORF">FE392_12295</name>
</gene>
<dbReference type="SUPFAM" id="SSF51197">
    <property type="entry name" value="Clavaminate synthase-like"/>
    <property type="match status" value="1"/>
</dbReference>
<evidence type="ECO:0000313" key="3">
    <source>
        <dbReference type="EMBL" id="MDX7988104.1"/>
    </source>
</evidence>
<protein>
    <recommendedName>
        <fullName evidence="2">TauD/TfdA-like domain-containing protein</fullName>
    </recommendedName>
</protein>
<proteinExistence type="predicted"/>
<dbReference type="RefSeq" id="WP_319930519.1">
    <property type="nucleotide sequence ID" value="NZ_VCDN01000046.1"/>
</dbReference>
<evidence type="ECO:0000256" key="1">
    <source>
        <dbReference type="ARBA" id="ARBA00023002"/>
    </source>
</evidence>
<reference evidence="4" key="1">
    <citation type="journal article" date="2024" name="Toxins">
        <title>Genome Sequence Analysis of Native Xenorhabdus Strains Isolated from Entomopathogenic Nematodes in Argentina.</title>
        <authorList>
            <person name="Palma L."/>
            <person name="Frizzo L."/>
            <person name="Kaiser S."/>
            <person name="Berry C."/>
            <person name="Caballero P."/>
            <person name="Bode H.B."/>
            <person name="Del Valle E.E."/>
        </authorList>
    </citation>
    <scope>NUCLEOTIDE SEQUENCE [LARGE SCALE GENOMIC DNA]</scope>
    <source>
        <strain evidence="4">12</strain>
    </source>
</reference>
<dbReference type="Pfam" id="PF02668">
    <property type="entry name" value="TauD"/>
    <property type="match status" value="1"/>
</dbReference>
<evidence type="ECO:0000259" key="2">
    <source>
        <dbReference type="Pfam" id="PF02668"/>
    </source>
</evidence>
<sequence length="179" mass="21111">MIKGDSIKNTPCPETLSLLCLKKEDNVFTSIIKLDDVLTDLSQKDINFLKEDNYTVKRPDSFEGNSQIVNNLPLINEYNGKYYSRFDYHNVFSERKENKEALDKLRISSMDKQKWINLSLNPGQVIIFNNQRIFHTRNAFQPRFDGNDRWLLRLFSLYNKPEKSFFLSEKCNHHLKVIG</sequence>
<organism evidence="3 4">
    <name type="scientific">Xenorhabdus santafensis</name>
    <dbReference type="NCBI Taxonomy" id="2582833"/>
    <lineage>
        <taxon>Bacteria</taxon>
        <taxon>Pseudomonadati</taxon>
        <taxon>Pseudomonadota</taxon>
        <taxon>Gammaproteobacteria</taxon>
        <taxon>Enterobacterales</taxon>
        <taxon>Morganellaceae</taxon>
        <taxon>Xenorhabdus</taxon>
    </lineage>
</organism>
<name>A0ABU4SBF7_9GAMM</name>
<dbReference type="Gene3D" id="3.60.130.10">
    <property type="entry name" value="Clavaminate synthase-like"/>
    <property type="match status" value="1"/>
</dbReference>
<evidence type="ECO:0000313" key="4">
    <source>
        <dbReference type="Proteomes" id="UP001271890"/>
    </source>
</evidence>
<dbReference type="InterPro" id="IPR042098">
    <property type="entry name" value="TauD-like_sf"/>
</dbReference>
<dbReference type="EMBL" id="VCDN01000046">
    <property type="protein sequence ID" value="MDX7988104.1"/>
    <property type="molecule type" value="Genomic_DNA"/>
</dbReference>
<feature type="domain" description="TauD/TfdA-like" evidence="2">
    <location>
        <begin position="87"/>
        <end position="154"/>
    </location>
</feature>
<keyword evidence="4" id="KW-1185">Reference proteome</keyword>
<accession>A0ABU4SBF7</accession>
<comment type="caution">
    <text evidence="3">The sequence shown here is derived from an EMBL/GenBank/DDBJ whole genome shotgun (WGS) entry which is preliminary data.</text>
</comment>
<keyword evidence="1" id="KW-0560">Oxidoreductase</keyword>
<dbReference type="Proteomes" id="UP001271890">
    <property type="component" value="Unassembled WGS sequence"/>
</dbReference>
<dbReference type="InterPro" id="IPR003819">
    <property type="entry name" value="TauD/TfdA-like"/>
</dbReference>